<keyword evidence="4" id="KW-1185">Reference proteome</keyword>
<evidence type="ECO:0000313" key="3">
    <source>
        <dbReference type="EMBL" id="GGG54898.1"/>
    </source>
</evidence>
<dbReference type="RefSeq" id="WP_188536245.1">
    <property type="nucleotide sequence ID" value="NZ_BMEQ01000007.1"/>
</dbReference>
<dbReference type="Gene3D" id="3.40.50.2000">
    <property type="entry name" value="Glycogen Phosphorylase B"/>
    <property type="match status" value="1"/>
</dbReference>
<comment type="caution">
    <text evidence="3">The sequence shown here is derived from an EMBL/GenBank/DDBJ whole genome shotgun (WGS) entry which is preliminary data.</text>
</comment>
<dbReference type="AlphaFoldDB" id="A0A917LSD0"/>
<dbReference type="PANTHER" id="PTHR21015:SF28">
    <property type="entry name" value="SLL1722 PROTEIN"/>
    <property type="match status" value="1"/>
</dbReference>
<feature type="compositionally biased region" description="Low complexity" evidence="1">
    <location>
        <begin position="399"/>
        <end position="416"/>
    </location>
</feature>
<accession>A0A917LSD0</accession>
<protein>
    <submittedName>
        <fullName evidence="3">Glycosyl transferase</fullName>
    </submittedName>
</protein>
<keyword evidence="3" id="KW-0808">Transferase</keyword>
<evidence type="ECO:0000313" key="4">
    <source>
        <dbReference type="Proteomes" id="UP000638848"/>
    </source>
</evidence>
<dbReference type="InterPro" id="IPR007235">
    <property type="entry name" value="Glyco_trans_28_C"/>
</dbReference>
<dbReference type="PANTHER" id="PTHR21015">
    <property type="entry name" value="UDP-N-ACETYLGLUCOSAMINE--N-ACETYLMURAMYL-(PENTAPEPTIDE) PYROPHOSPHORYL-UNDECAPRENOL N-ACETYLGLUCOSAMINE TRANSFERASE 1"/>
    <property type="match status" value="1"/>
</dbReference>
<proteinExistence type="predicted"/>
<reference evidence="3" key="1">
    <citation type="journal article" date="2014" name="Int. J. Syst. Evol. Microbiol.">
        <title>Complete genome sequence of Corynebacterium casei LMG S-19264T (=DSM 44701T), isolated from a smear-ripened cheese.</title>
        <authorList>
            <consortium name="US DOE Joint Genome Institute (JGI-PGF)"/>
            <person name="Walter F."/>
            <person name="Albersmeier A."/>
            <person name="Kalinowski J."/>
            <person name="Ruckert C."/>
        </authorList>
    </citation>
    <scope>NUCLEOTIDE SEQUENCE</scope>
    <source>
        <strain evidence="3">CGMCC 1.12187</strain>
    </source>
</reference>
<evidence type="ECO:0000259" key="2">
    <source>
        <dbReference type="Pfam" id="PF04101"/>
    </source>
</evidence>
<gene>
    <name evidence="3" type="ORF">GCM10011374_17230</name>
</gene>
<reference evidence="3" key="2">
    <citation type="submission" date="2020-09" db="EMBL/GenBank/DDBJ databases">
        <authorList>
            <person name="Sun Q."/>
            <person name="Zhou Y."/>
        </authorList>
    </citation>
    <scope>NUCLEOTIDE SEQUENCE</scope>
    <source>
        <strain evidence="3">CGMCC 1.12187</strain>
    </source>
</reference>
<dbReference type="GO" id="GO:0016758">
    <property type="term" value="F:hexosyltransferase activity"/>
    <property type="evidence" value="ECO:0007669"/>
    <property type="project" value="InterPro"/>
</dbReference>
<sequence>MSDDELRVVLYSHDSQGLGHTRRNLALGRSLARHLPALTGRRVTGMLLTGIDAATAHGRPDGFDWVVLPGIRKGTDGYAPRNLAVGMAELTSLRSGMVDAALAGFRPHLVVVDRHAWGVDRELLEPLLRLRAQHPGTVVVLGLREVLDEPAAAAREWAALGDLDLVREVYDQIWVYGDRAVHDPVASGEIPAELADLVRHTGYLATGRTPGPRTSGVDRPYVLSMAGGGADGHSLTLAAARARVPHGHRHVVITGPQMPEEHAEQVRAAAVPGTLVLPSVPDALAEVAEAGAVVSMGGYNSVAEILTTNTPALVVPREHPRQEQLIRARALQAHGAVDVLTADALTSAALSAWLHRVVGTVQLRRHLALDGLAAVPGLAAGLLHGTATAPPEPSRELSPEPSAVPAGVPAAAGGLR</sequence>
<dbReference type="Pfam" id="PF04101">
    <property type="entry name" value="Glyco_tran_28_C"/>
    <property type="match status" value="1"/>
</dbReference>
<feature type="domain" description="Glycosyl transferase family 28 C-terminal" evidence="2">
    <location>
        <begin position="251"/>
        <end position="355"/>
    </location>
</feature>
<evidence type="ECO:0000256" key="1">
    <source>
        <dbReference type="SAM" id="MobiDB-lite"/>
    </source>
</evidence>
<name>A0A917LSD0_9MICC</name>
<feature type="region of interest" description="Disordered" evidence="1">
    <location>
        <begin position="385"/>
        <end position="416"/>
    </location>
</feature>
<organism evidence="3 4">
    <name type="scientific">Kocuria dechangensis</name>
    <dbReference type="NCBI Taxonomy" id="1176249"/>
    <lineage>
        <taxon>Bacteria</taxon>
        <taxon>Bacillati</taxon>
        <taxon>Actinomycetota</taxon>
        <taxon>Actinomycetes</taxon>
        <taxon>Micrococcales</taxon>
        <taxon>Micrococcaceae</taxon>
        <taxon>Kocuria</taxon>
    </lineage>
</organism>
<dbReference type="Proteomes" id="UP000638848">
    <property type="component" value="Unassembled WGS sequence"/>
</dbReference>
<dbReference type="EMBL" id="BMEQ01000007">
    <property type="protein sequence ID" value="GGG54898.1"/>
    <property type="molecule type" value="Genomic_DNA"/>
</dbReference>
<dbReference type="SUPFAM" id="SSF53756">
    <property type="entry name" value="UDP-Glycosyltransferase/glycogen phosphorylase"/>
    <property type="match status" value="1"/>
</dbReference>